<dbReference type="InterPro" id="IPR027923">
    <property type="entry name" value="Hydrophob_seed_dom"/>
</dbReference>
<evidence type="ECO:0000313" key="4">
    <source>
        <dbReference type="EMBL" id="KAK7412748.1"/>
    </source>
</evidence>
<sequence length="152" mass="15457">MASSNSSVVVIEGEGGGGSDHDHNGGYGSSSGSDHDGGYGSGHDSGSGHGSGNGHGSGSDRDGGYGSGGGHGNKYHNKCPDLHSCTTIKLPPYKAANNCCPLLKELDDLEASLCLCNIVREIIGGIVGLARQCIVKTIFTTCGRDKVKFNCD</sequence>
<dbReference type="SUPFAM" id="SSF47699">
    <property type="entry name" value="Bifunctional inhibitor/lipid-transfer protein/seed storage 2S albumin"/>
    <property type="match status" value="1"/>
</dbReference>
<feature type="compositionally biased region" description="Gly residues" evidence="2">
    <location>
        <begin position="38"/>
        <end position="57"/>
    </location>
</feature>
<evidence type="ECO:0000313" key="5">
    <source>
        <dbReference type="Proteomes" id="UP001386955"/>
    </source>
</evidence>
<proteinExistence type="inferred from homology"/>
<dbReference type="AlphaFoldDB" id="A0AAN9T2X8"/>
<feature type="domain" description="Hydrophobic seed protein" evidence="3">
    <location>
        <begin position="93"/>
        <end position="151"/>
    </location>
</feature>
<dbReference type="Gene3D" id="1.10.110.10">
    <property type="entry name" value="Plant lipid-transfer and hydrophobic proteins"/>
    <property type="match status" value="1"/>
</dbReference>
<evidence type="ECO:0000256" key="2">
    <source>
        <dbReference type="SAM" id="MobiDB-lite"/>
    </source>
</evidence>
<comment type="similarity">
    <text evidence="1">Belongs to the plant LTP family. PEARLI1 subfamily.</text>
</comment>
<evidence type="ECO:0000256" key="1">
    <source>
        <dbReference type="ARBA" id="ARBA00008965"/>
    </source>
</evidence>
<keyword evidence="5" id="KW-1185">Reference proteome</keyword>
<name>A0AAN9T2X8_PSOTE</name>
<comment type="caution">
    <text evidence="4">The sequence shown here is derived from an EMBL/GenBank/DDBJ whole genome shotgun (WGS) entry which is preliminary data.</text>
</comment>
<reference evidence="4 5" key="1">
    <citation type="submission" date="2024-01" db="EMBL/GenBank/DDBJ databases">
        <title>The genomes of 5 underutilized Papilionoideae crops provide insights into root nodulation and disease resistanc.</title>
        <authorList>
            <person name="Jiang F."/>
        </authorList>
    </citation>
    <scope>NUCLEOTIDE SEQUENCE [LARGE SCALE GENOMIC DNA]</scope>
    <source>
        <strain evidence="4">DUOXIRENSHENG_FW03</strain>
        <tissue evidence="4">Leaves</tissue>
    </source>
</reference>
<gene>
    <name evidence="4" type="ORF">VNO78_04344</name>
</gene>
<dbReference type="EMBL" id="JAYMYS010000001">
    <property type="protein sequence ID" value="KAK7412748.1"/>
    <property type="molecule type" value="Genomic_DNA"/>
</dbReference>
<organism evidence="4 5">
    <name type="scientific">Psophocarpus tetragonolobus</name>
    <name type="common">Winged bean</name>
    <name type="synonym">Dolichos tetragonolobus</name>
    <dbReference type="NCBI Taxonomy" id="3891"/>
    <lineage>
        <taxon>Eukaryota</taxon>
        <taxon>Viridiplantae</taxon>
        <taxon>Streptophyta</taxon>
        <taxon>Embryophyta</taxon>
        <taxon>Tracheophyta</taxon>
        <taxon>Spermatophyta</taxon>
        <taxon>Magnoliopsida</taxon>
        <taxon>eudicotyledons</taxon>
        <taxon>Gunneridae</taxon>
        <taxon>Pentapetalae</taxon>
        <taxon>rosids</taxon>
        <taxon>fabids</taxon>
        <taxon>Fabales</taxon>
        <taxon>Fabaceae</taxon>
        <taxon>Papilionoideae</taxon>
        <taxon>50 kb inversion clade</taxon>
        <taxon>NPAAA clade</taxon>
        <taxon>indigoferoid/millettioid clade</taxon>
        <taxon>Phaseoleae</taxon>
        <taxon>Psophocarpus</taxon>
    </lineage>
</organism>
<dbReference type="InterPro" id="IPR036312">
    <property type="entry name" value="Bifun_inhib/LTP/seed_sf"/>
</dbReference>
<evidence type="ECO:0000259" key="3">
    <source>
        <dbReference type="Pfam" id="PF14547"/>
    </source>
</evidence>
<dbReference type="Pfam" id="PF14547">
    <property type="entry name" value="Hydrophob_seed"/>
    <property type="match status" value="1"/>
</dbReference>
<dbReference type="Proteomes" id="UP001386955">
    <property type="component" value="Unassembled WGS sequence"/>
</dbReference>
<feature type="region of interest" description="Disordered" evidence="2">
    <location>
        <begin position="1"/>
        <end position="69"/>
    </location>
</feature>
<accession>A0AAN9T2X8</accession>
<protein>
    <recommendedName>
        <fullName evidence="3">Hydrophobic seed protein domain-containing protein</fullName>
    </recommendedName>
</protein>